<comment type="caution">
    <text evidence="7">The sequence shown here is derived from an EMBL/GenBank/DDBJ whole genome shotgun (WGS) entry which is preliminary data.</text>
</comment>
<dbReference type="InterPro" id="IPR000571">
    <property type="entry name" value="Znf_CCCH"/>
</dbReference>
<dbReference type="SUPFAM" id="SSF90229">
    <property type="entry name" value="CCCH zinc finger"/>
    <property type="match status" value="1"/>
</dbReference>
<organism evidence="7 8">
    <name type="scientific">Artemisia annua</name>
    <name type="common">Sweet wormwood</name>
    <dbReference type="NCBI Taxonomy" id="35608"/>
    <lineage>
        <taxon>Eukaryota</taxon>
        <taxon>Viridiplantae</taxon>
        <taxon>Streptophyta</taxon>
        <taxon>Embryophyta</taxon>
        <taxon>Tracheophyta</taxon>
        <taxon>Spermatophyta</taxon>
        <taxon>Magnoliopsida</taxon>
        <taxon>eudicotyledons</taxon>
        <taxon>Gunneridae</taxon>
        <taxon>Pentapetalae</taxon>
        <taxon>asterids</taxon>
        <taxon>campanulids</taxon>
        <taxon>Asterales</taxon>
        <taxon>Asteraceae</taxon>
        <taxon>Asteroideae</taxon>
        <taxon>Anthemideae</taxon>
        <taxon>Artemisiinae</taxon>
        <taxon>Artemisia</taxon>
    </lineage>
</organism>
<gene>
    <name evidence="7" type="ORF">CTI12_AA364210</name>
</gene>
<keyword evidence="8" id="KW-1185">Reference proteome</keyword>
<evidence type="ECO:0000256" key="3">
    <source>
        <dbReference type="ARBA" id="ARBA00022833"/>
    </source>
</evidence>
<dbReference type="EMBL" id="PKPP01005083">
    <property type="protein sequence ID" value="PWA61520.1"/>
    <property type="molecule type" value="Genomic_DNA"/>
</dbReference>
<dbReference type="Pfam" id="PF14223">
    <property type="entry name" value="Retrotran_gag_2"/>
    <property type="match status" value="1"/>
</dbReference>
<proteinExistence type="predicted"/>
<dbReference type="AlphaFoldDB" id="A0A2U1MJS5"/>
<evidence type="ECO:0000313" key="8">
    <source>
        <dbReference type="Proteomes" id="UP000245207"/>
    </source>
</evidence>
<dbReference type="SMART" id="SM00356">
    <property type="entry name" value="ZnF_C3H1"/>
    <property type="match status" value="1"/>
</dbReference>
<evidence type="ECO:0000256" key="4">
    <source>
        <dbReference type="PROSITE-ProRule" id="PRU00723"/>
    </source>
</evidence>
<reference evidence="7 8" key="1">
    <citation type="journal article" date="2018" name="Mol. Plant">
        <title>The genome of Artemisia annua provides insight into the evolution of Asteraceae family and artemisinin biosynthesis.</title>
        <authorList>
            <person name="Shen Q."/>
            <person name="Zhang L."/>
            <person name="Liao Z."/>
            <person name="Wang S."/>
            <person name="Yan T."/>
            <person name="Shi P."/>
            <person name="Liu M."/>
            <person name="Fu X."/>
            <person name="Pan Q."/>
            <person name="Wang Y."/>
            <person name="Lv Z."/>
            <person name="Lu X."/>
            <person name="Zhang F."/>
            <person name="Jiang W."/>
            <person name="Ma Y."/>
            <person name="Chen M."/>
            <person name="Hao X."/>
            <person name="Li L."/>
            <person name="Tang Y."/>
            <person name="Lv G."/>
            <person name="Zhou Y."/>
            <person name="Sun X."/>
            <person name="Brodelius P.E."/>
            <person name="Rose J.K.C."/>
            <person name="Tang K."/>
        </authorList>
    </citation>
    <scope>NUCLEOTIDE SEQUENCE [LARGE SCALE GENOMIC DNA]</scope>
    <source>
        <strain evidence="8">cv. Huhao1</strain>
        <tissue evidence="7">Leaf</tissue>
    </source>
</reference>
<keyword evidence="2 4" id="KW-0863">Zinc-finger</keyword>
<dbReference type="Pfam" id="PF00642">
    <property type="entry name" value="zf-CCCH"/>
    <property type="match status" value="1"/>
</dbReference>
<dbReference type="Gene3D" id="4.10.1000.10">
    <property type="entry name" value="Zinc finger, CCCH-type"/>
    <property type="match status" value="1"/>
</dbReference>
<sequence length="264" mass="29384">MWNLEEIREVVVAEVQGFAGSSGEDEVEGRKVVKVKGLTWTYDVVHHLDKLASARTSQPDPHHETNDSLVVMWMYSTITPKLVDMVIDDTTIAWEIRTMVIGQLTVTDYFHELKSKVDRLANLGSTVSDSSLVTYTINGLRAKFPELVRIIRHKEPFPTFEQVRSMVLLEESDMAHITTALYSAHLTSSSPTVLVATTTNNPKSSSNTTSGGELCRNFQRGSCTYGPRCKFIHWSNDARSMSKNNGQPLGSTHARVSQSNARAP</sequence>
<feature type="region of interest" description="Disordered" evidence="5">
    <location>
        <begin position="242"/>
        <end position="264"/>
    </location>
</feature>
<feature type="domain" description="C3H1-type" evidence="6">
    <location>
        <begin position="209"/>
        <end position="236"/>
    </location>
</feature>
<dbReference type="PROSITE" id="PS50103">
    <property type="entry name" value="ZF_C3H1"/>
    <property type="match status" value="1"/>
</dbReference>
<dbReference type="PANTHER" id="PTHR47481">
    <property type="match status" value="1"/>
</dbReference>
<evidence type="ECO:0000256" key="1">
    <source>
        <dbReference type="ARBA" id="ARBA00022723"/>
    </source>
</evidence>
<dbReference type="InterPro" id="IPR036855">
    <property type="entry name" value="Znf_CCCH_sf"/>
</dbReference>
<dbReference type="PANTHER" id="PTHR47481:SF41">
    <property type="entry name" value="COPIA-LIKE POLYPROTEIN_RETROTRANSPOSON"/>
    <property type="match status" value="1"/>
</dbReference>
<dbReference type="Proteomes" id="UP000245207">
    <property type="component" value="Unassembled WGS sequence"/>
</dbReference>
<feature type="zinc finger region" description="C3H1-type" evidence="4">
    <location>
        <begin position="209"/>
        <end position="236"/>
    </location>
</feature>
<evidence type="ECO:0000259" key="6">
    <source>
        <dbReference type="PROSITE" id="PS50103"/>
    </source>
</evidence>
<dbReference type="GO" id="GO:0008270">
    <property type="term" value="F:zinc ion binding"/>
    <property type="evidence" value="ECO:0007669"/>
    <property type="project" value="UniProtKB-KW"/>
</dbReference>
<evidence type="ECO:0000256" key="2">
    <source>
        <dbReference type="ARBA" id="ARBA00022771"/>
    </source>
</evidence>
<keyword evidence="1 4" id="KW-0479">Metal-binding</keyword>
<evidence type="ECO:0000313" key="7">
    <source>
        <dbReference type="EMBL" id="PWA61520.1"/>
    </source>
</evidence>
<name>A0A2U1MJS5_ARTAN</name>
<evidence type="ECO:0000256" key="5">
    <source>
        <dbReference type="SAM" id="MobiDB-lite"/>
    </source>
</evidence>
<protein>
    <recommendedName>
        <fullName evidence="6">C3H1-type domain-containing protein</fullName>
    </recommendedName>
</protein>
<accession>A0A2U1MJS5</accession>
<keyword evidence="3 4" id="KW-0862">Zinc</keyword>
<dbReference type="OrthoDB" id="1912561at2759"/>